<evidence type="ECO:0000256" key="1">
    <source>
        <dbReference type="ARBA" id="ARBA00022527"/>
    </source>
</evidence>
<evidence type="ECO:0000256" key="7">
    <source>
        <dbReference type="SAM" id="MobiDB-lite"/>
    </source>
</evidence>
<organism evidence="9 10">
    <name type="scientific">Spizellomyces punctatus (strain DAOM BR117)</name>
    <dbReference type="NCBI Taxonomy" id="645134"/>
    <lineage>
        <taxon>Eukaryota</taxon>
        <taxon>Fungi</taxon>
        <taxon>Fungi incertae sedis</taxon>
        <taxon>Chytridiomycota</taxon>
        <taxon>Chytridiomycota incertae sedis</taxon>
        <taxon>Chytridiomycetes</taxon>
        <taxon>Spizellomycetales</taxon>
        <taxon>Spizellomycetaceae</taxon>
        <taxon>Spizellomyces</taxon>
    </lineage>
</organism>
<evidence type="ECO:0000256" key="5">
    <source>
        <dbReference type="ARBA" id="ARBA00022840"/>
    </source>
</evidence>
<dbReference type="FunFam" id="1.10.510.10:FF:000571">
    <property type="entry name" value="Maternal embryonic leucine zipper kinase"/>
    <property type="match status" value="1"/>
</dbReference>
<dbReference type="InParanoid" id="A0A0L0H552"/>
<dbReference type="FunFam" id="3.30.200.20:FF:000003">
    <property type="entry name" value="Non-specific serine/threonine protein kinase"/>
    <property type="match status" value="1"/>
</dbReference>
<dbReference type="GeneID" id="27691866"/>
<dbReference type="SUPFAM" id="SSF56112">
    <property type="entry name" value="Protein kinase-like (PK-like)"/>
    <property type="match status" value="1"/>
</dbReference>
<feature type="region of interest" description="Disordered" evidence="7">
    <location>
        <begin position="388"/>
        <end position="530"/>
    </location>
</feature>
<feature type="compositionally biased region" description="Polar residues" evidence="7">
    <location>
        <begin position="475"/>
        <end position="486"/>
    </location>
</feature>
<dbReference type="Pfam" id="PF00069">
    <property type="entry name" value="Pkinase"/>
    <property type="match status" value="1"/>
</dbReference>
<gene>
    <name evidence="9" type="ORF">SPPG_08723</name>
</gene>
<dbReference type="GO" id="GO:0035556">
    <property type="term" value="P:intracellular signal transduction"/>
    <property type="evidence" value="ECO:0007669"/>
    <property type="project" value="TreeGrafter"/>
</dbReference>
<dbReference type="eggNOG" id="KOG0586">
    <property type="taxonomic scope" value="Eukaryota"/>
</dbReference>
<evidence type="ECO:0000256" key="2">
    <source>
        <dbReference type="ARBA" id="ARBA00022679"/>
    </source>
</evidence>
<dbReference type="InterPro" id="IPR000719">
    <property type="entry name" value="Prot_kinase_dom"/>
</dbReference>
<dbReference type="VEuPathDB" id="FungiDB:SPPG_08723"/>
<feature type="compositionally biased region" description="Basic and acidic residues" evidence="7">
    <location>
        <begin position="489"/>
        <end position="514"/>
    </location>
</feature>
<dbReference type="GO" id="GO:0005737">
    <property type="term" value="C:cytoplasm"/>
    <property type="evidence" value="ECO:0007669"/>
    <property type="project" value="TreeGrafter"/>
</dbReference>
<feature type="compositionally biased region" description="Acidic residues" evidence="7">
    <location>
        <begin position="465"/>
        <end position="474"/>
    </location>
</feature>
<keyword evidence="3 6" id="KW-0547">Nucleotide-binding</keyword>
<name>A0A0L0H552_SPIPD</name>
<dbReference type="RefSeq" id="XP_016603898.1">
    <property type="nucleotide sequence ID" value="XM_016756878.1"/>
</dbReference>
<dbReference type="InterPro" id="IPR017441">
    <property type="entry name" value="Protein_kinase_ATP_BS"/>
</dbReference>
<dbReference type="PROSITE" id="PS00107">
    <property type="entry name" value="PROTEIN_KINASE_ATP"/>
    <property type="match status" value="1"/>
</dbReference>
<evidence type="ECO:0000256" key="6">
    <source>
        <dbReference type="PROSITE-ProRule" id="PRU10141"/>
    </source>
</evidence>
<dbReference type="InterPro" id="IPR011009">
    <property type="entry name" value="Kinase-like_dom_sf"/>
</dbReference>
<dbReference type="PANTHER" id="PTHR24346:SF110">
    <property type="entry name" value="NON-SPECIFIC SERINE_THREONINE PROTEIN KINASE"/>
    <property type="match status" value="1"/>
</dbReference>
<dbReference type="EMBL" id="KQ257474">
    <property type="protein sequence ID" value="KNC95858.1"/>
    <property type="molecule type" value="Genomic_DNA"/>
</dbReference>
<dbReference type="CDD" id="cd14003">
    <property type="entry name" value="STKc_AMPK-like"/>
    <property type="match status" value="1"/>
</dbReference>
<evidence type="ECO:0000313" key="9">
    <source>
        <dbReference type="EMBL" id="KNC95858.1"/>
    </source>
</evidence>
<accession>A0A0L0H552</accession>
<evidence type="ECO:0000313" key="10">
    <source>
        <dbReference type="Proteomes" id="UP000053201"/>
    </source>
</evidence>
<dbReference type="PROSITE" id="PS50011">
    <property type="entry name" value="PROTEIN_KINASE_DOM"/>
    <property type="match status" value="1"/>
</dbReference>
<keyword evidence="2" id="KW-0808">Transferase</keyword>
<evidence type="ECO:0000256" key="3">
    <source>
        <dbReference type="ARBA" id="ARBA00022741"/>
    </source>
</evidence>
<dbReference type="STRING" id="645134.A0A0L0H552"/>
<proteinExistence type="predicted"/>
<keyword evidence="1" id="KW-0723">Serine/threonine-protein kinase</keyword>
<dbReference type="InterPro" id="IPR008271">
    <property type="entry name" value="Ser/Thr_kinase_AS"/>
</dbReference>
<dbReference type="PROSITE" id="PS00108">
    <property type="entry name" value="PROTEIN_KINASE_ST"/>
    <property type="match status" value="1"/>
</dbReference>
<dbReference type="GO" id="GO:0005524">
    <property type="term" value="F:ATP binding"/>
    <property type="evidence" value="ECO:0007669"/>
    <property type="project" value="UniProtKB-UniRule"/>
</dbReference>
<keyword evidence="10" id="KW-1185">Reference proteome</keyword>
<dbReference type="GO" id="GO:0004674">
    <property type="term" value="F:protein serine/threonine kinase activity"/>
    <property type="evidence" value="ECO:0007669"/>
    <property type="project" value="UniProtKB-KW"/>
</dbReference>
<feature type="domain" description="Protein kinase" evidence="8">
    <location>
        <begin position="29"/>
        <end position="277"/>
    </location>
</feature>
<evidence type="ECO:0000256" key="4">
    <source>
        <dbReference type="ARBA" id="ARBA00022777"/>
    </source>
</evidence>
<dbReference type="Proteomes" id="UP000053201">
    <property type="component" value="Unassembled WGS sequence"/>
</dbReference>
<protein>
    <submittedName>
        <fullName evidence="9">CAMK/CAMKL protein kinase</fullName>
    </submittedName>
</protein>
<evidence type="ECO:0000259" key="8">
    <source>
        <dbReference type="PROSITE" id="PS50011"/>
    </source>
</evidence>
<feature type="binding site" evidence="6">
    <location>
        <position position="58"/>
    </location>
    <ligand>
        <name>ATP</name>
        <dbReference type="ChEBI" id="CHEBI:30616"/>
    </ligand>
</feature>
<dbReference type="OMA" id="ANPREVM"/>
<reference evidence="9 10" key="1">
    <citation type="submission" date="2009-08" db="EMBL/GenBank/DDBJ databases">
        <title>The Genome Sequence of Spizellomyces punctatus strain DAOM BR117.</title>
        <authorList>
            <consortium name="The Broad Institute Genome Sequencing Platform"/>
            <person name="Russ C."/>
            <person name="Cuomo C."/>
            <person name="Shea T."/>
            <person name="Young S.K."/>
            <person name="Zeng Q."/>
            <person name="Koehrsen M."/>
            <person name="Haas B."/>
            <person name="Borodovsky M."/>
            <person name="Guigo R."/>
            <person name="Alvarado L."/>
            <person name="Berlin A."/>
            <person name="Bochicchio J."/>
            <person name="Borenstein D."/>
            <person name="Chapman S."/>
            <person name="Chen Z."/>
            <person name="Engels R."/>
            <person name="Freedman E."/>
            <person name="Gellesch M."/>
            <person name="Goldberg J."/>
            <person name="Griggs A."/>
            <person name="Gujja S."/>
            <person name="Heiman D."/>
            <person name="Hepburn T."/>
            <person name="Howarth C."/>
            <person name="Jen D."/>
            <person name="Larson L."/>
            <person name="Lewis B."/>
            <person name="Mehta T."/>
            <person name="Park D."/>
            <person name="Pearson M."/>
            <person name="Roberts A."/>
            <person name="Saif S."/>
            <person name="Shenoy N."/>
            <person name="Sisk P."/>
            <person name="Stolte C."/>
            <person name="Sykes S."/>
            <person name="Thomson T."/>
            <person name="Walk T."/>
            <person name="White J."/>
            <person name="Yandava C."/>
            <person name="Burger G."/>
            <person name="Gray M.W."/>
            <person name="Holland P.W.H."/>
            <person name="King N."/>
            <person name="Lang F.B.F."/>
            <person name="Roger A.J."/>
            <person name="Ruiz-Trillo I."/>
            <person name="Lander E."/>
            <person name="Nusbaum C."/>
        </authorList>
    </citation>
    <scope>NUCLEOTIDE SEQUENCE [LARGE SCALE GENOMIC DNA]</scope>
    <source>
        <strain evidence="9 10">DAOM BR117</strain>
    </source>
</reference>
<keyword evidence="5 6" id="KW-0067">ATP-binding</keyword>
<keyword evidence="4 9" id="KW-0418">Kinase</keyword>
<feature type="compositionally biased region" description="Polar residues" evidence="7">
    <location>
        <begin position="393"/>
        <end position="402"/>
    </location>
</feature>
<dbReference type="PANTHER" id="PTHR24346">
    <property type="entry name" value="MAP/MICROTUBULE AFFINITY-REGULATING KINASE"/>
    <property type="match status" value="1"/>
</dbReference>
<dbReference type="SMART" id="SM00220">
    <property type="entry name" value="S_TKc"/>
    <property type="match status" value="1"/>
</dbReference>
<dbReference type="Gene3D" id="1.10.510.10">
    <property type="entry name" value="Transferase(Phosphotransferase) domain 1"/>
    <property type="match status" value="1"/>
</dbReference>
<dbReference type="OrthoDB" id="504170at2759"/>
<sequence length="530" mass="58872">MSRVHRPKSAENELLKVLSSTSIGSIGNYTFGRTLGEGTFGKVKLAKHNLTGQQVAIKIVDKIHAPTVVREIETWRHMHHSNIARLYEVLCSETRIFMVMEYCTGGEAFDYVCAHGRFDDRCQDAKRVFRQIAEAVGYCHEKNFVHRDLKLENILLTENLDVKLIDFGFTREVTTRNLLDTYCGSVAYAAPEMISGKQYSGPQADIWSLGVILYTLLCGYLPFDDDSEAHIRRKILELDYDLPDFLGELTKDLIQSMLKLEGSDRISIKEMLAHPWFKEADTAAEEEVRNPAPSPALAVDMADESSLMRNLRLAGLDVDAIMTSVKSNACDQASALWYLLLDKHRSVNAGYPRSPLSPGAESPLSPVVVGDMNGGDYLAQARRKTLGEAGTSFGEQRNSSSRRPLLTDLKATNSADRGGGKFGRGRRRWEGKGGDNYRQGTRRGLGPSVSFGHAPLGSGRGWITEESESEEGNGDETQTTNPTGNDQALGERHSSDLDDVEQTHSAERWADRVARPHRNIAISEAQEEEY</sequence>
<dbReference type="AlphaFoldDB" id="A0A0L0H552"/>